<dbReference type="InterPro" id="IPR023214">
    <property type="entry name" value="HAD_sf"/>
</dbReference>
<dbReference type="SFLD" id="SFLDS00003">
    <property type="entry name" value="Haloacid_Dehalogenase"/>
    <property type="match status" value="1"/>
</dbReference>
<dbReference type="CDD" id="cd07501">
    <property type="entry name" value="HAD_MDP-1_like"/>
    <property type="match status" value="1"/>
</dbReference>
<accession>A0A131YUK7</accession>
<dbReference type="PANTHER" id="PTHR17901">
    <property type="entry name" value="MAGNESIUM-DEPENDENT PHOSPHATASE 1 MDP1"/>
    <property type="match status" value="1"/>
</dbReference>
<protein>
    <submittedName>
        <fullName evidence="1">Acid phosphatase</fullName>
    </submittedName>
</protein>
<dbReference type="SFLD" id="SFLDG01131">
    <property type="entry name" value="C1.5.2:_MDP_Like"/>
    <property type="match status" value="1"/>
</dbReference>
<dbReference type="SFLD" id="SFLDG01129">
    <property type="entry name" value="C1.5:_HAD__Beta-PGM__Phosphata"/>
    <property type="match status" value="1"/>
</dbReference>
<dbReference type="PANTHER" id="PTHR17901:SF14">
    <property type="entry name" value="MAGNESIUM-DEPENDENT PHOSPHATASE 1"/>
    <property type="match status" value="1"/>
</dbReference>
<organism evidence="1">
    <name type="scientific">Rhipicephalus appendiculatus</name>
    <name type="common">Brown ear tick</name>
    <dbReference type="NCBI Taxonomy" id="34631"/>
    <lineage>
        <taxon>Eukaryota</taxon>
        <taxon>Metazoa</taxon>
        <taxon>Ecdysozoa</taxon>
        <taxon>Arthropoda</taxon>
        <taxon>Chelicerata</taxon>
        <taxon>Arachnida</taxon>
        <taxon>Acari</taxon>
        <taxon>Parasitiformes</taxon>
        <taxon>Ixodida</taxon>
        <taxon>Ixodoidea</taxon>
        <taxon>Ixodidae</taxon>
        <taxon>Rhipicephalinae</taxon>
        <taxon>Rhipicephalus</taxon>
        <taxon>Rhipicephalus</taxon>
    </lineage>
</organism>
<dbReference type="GO" id="GO:0003993">
    <property type="term" value="F:acid phosphatase activity"/>
    <property type="evidence" value="ECO:0007669"/>
    <property type="project" value="TreeGrafter"/>
</dbReference>
<dbReference type="SUPFAM" id="SSF56784">
    <property type="entry name" value="HAD-like"/>
    <property type="match status" value="1"/>
</dbReference>
<dbReference type="NCBIfam" id="TIGR01685">
    <property type="entry name" value="MDP-1"/>
    <property type="match status" value="1"/>
</dbReference>
<dbReference type="EMBL" id="GEDV01006721">
    <property type="protein sequence ID" value="JAP81836.1"/>
    <property type="molecule type" value="Transcribed_RNA"/>
</dbReference>
<sequence length="171" mass="19619">MTSTRGCTSSANEKRPKLIVFDLDYTLWPMYVDTHVTPPFKKANGKITDRHGRKVSAYPGVPAMLESLKSQKYQMGLASRTDDPDAAKELLAVLDWNKYFPYQEIYPGCKVTHFKKFAQRTGFSYKNMLFFDDEMRNITDVSKLGVTCVHVKDGMSQEVLDEGLRRFENET</sequence>
<dbReference type="Gene3D" id="3.40.50.1000">
    <property type="entry name" value="HAD superfamily/HAD-like"/>
    <property type="match status" value="1"/>
</dbReference>
<dbReference type="NCBIfam" id="TIGR01681">
    <property type="entry name" value="HAD-SF-IIIC"/>
    <property type="match status" value="1"/>
</dbReference>
<dbReference type="InterPro" id="IPR010036">
    <property type="entry name" value="MDP_1_eu_arc"/>
</dbReference>
<proteinExistence type="predicted"/>
<dbReference type="AlphaFoldDB" id="A0A131YUK7"/>
<dbReference type="Pfam" id="PF12689">
    <property type="entry name" value="Acid_PPase"/>
    <property type="match status" value="1"/>
</dbReference>
<dbReference type="InterPro" id="IPR035679">
    <property type="entry name" value="MDP-1_euk"/>
</dbReference>
<dbReference type="InterPro" id="IPR036412">
    <property type="entry name" value="HAD-like_sf"/>
</dbReference>
<name>A0A131YUK7_RHIAP</name>
<evidence type="ECO:0000313" key="1">
    <source>
        <dbReference type="EMBL" id="JAP81836.1"/>
    </source>
</evidence>
<dbReference type="InterPro" id="IPR010033">
    <property type="entry name" value="HAD_SF_ppase_IIIC"/>
</dbReference>
<reference evidence="1" key="1">
    <citation type="journal article" date="2016" name="Ticks Tick Borne Dis.">
        <title>De novo assembly and annotation of the salivary gland transcriptome of Rhipicephalus appendiculatus male and female ticks during blood feeding.</title>
        <authorList>
            <person name="de Castro M.H."/>
            <person name="de Klerk D."/>
            <person name="Pienaar R."/>
            <person name="Latif A.A."/>
            <person name="Rees D.J."/>
            <person name="Mans B.J."/>
        </authorList>
    </citation>
    <scope>NUCLEOTIDE SEQUENCE</scope>
    <source>
        <tissue evidence="1">Salivary glands</tissue>
    </source>
</reference>